<feature type="compositionally biased region" description="Basic and acidic residues" evidence="1">
    <location>
        <begin position="310"/>
        <end position="322"/>
    </location>
</feature>
<dbReference type="OrthoDB" id="1028014at2759"/>
<proteinExistence type="predicted"/>
<organism evidence="2 3">
    <name type="scientific">Hirsutella minnesotensis 3608</name>
    <dbReference type="NCBI Taxonomy" id="1043627"/>
    <lineage>
        <taxon>Eukaryota</taxon>
        <taxon>Fungi</taxon>
        <taxon>Dikarya</taxon>
        <taxon>Ascomycota</taxon>
        <taxon>Pezizomycotina</taxon>
        <taxon>Sordariomycetes</taxon>
        <taxon>Hypocreomycetidae</taxon>
        <taxon>Hypocreales</taxon>
        <taxon>Ophiocordycipitaceae</taxon>
        <taxon>Hirsutella</taxon>
    </lineage>
</organism>
<sequence length="360" mass="40182">MAASDAQTDKSQSAQDAEPTTGDKHQTDHESSEAKRAKTQRQTTLEETIDDEKPHKDEKEQEPSSQPQDVSQDAERPSEEKNVPSSVLEKGIFYFFVRGRVGIDDIQKVDDVARSFLILRPISKDAKLGDGTLDDSGTSRLIALPKKVLPTSGKDRFMVFVEKASASYEELKKTFLDSDDYETKTAGTRHTPAATPVGQGVYALTTTGRESHLAYIKTLPEKLGDVQTKLGLKDQGSFILSTKNPKHGGPANAHLPQSPDFPEEIIEEFRSLRWLPSRPEHLNYPNAQFVLIGESSGLEKAVEPQEEDQKDGKEEPQEVLDHLEEEDLERMRHLPGDESESLFADLHARAKDYPDLQTTF</sequence>
<protein>
    <submittedName>
        <fullName evidence="2">Uncharacterized protein</fullName>
    </submittedName>
</protein>
<keyword evidence="3" id="KW-1185">Reference proteome</keyword>
<feature type="compositionally biased region" description="Polar residues" evidence="1">
    <location>
        <begin position="1"/>
        <end position="15"/>
    </location>
</feature>
<evidence type="ECO:0000313" key="3">
    <source>
        <dbReference type="Proteomes" id="UP000054481"/>
    </source>
</evidence>
<dbReference type="PANTHER" id="PTHR34776">
    <property type="entry name" value="F17F16.3 PROTEIN"/>
    <property type="match status" value="1"/>
</dbReference>
<dbReference type="Proteomes" id="UP000054481">
    <property type="component" value="Unassembled WGS sequence"/>
</dbReference>
<feature type="compositionally biased region" description="Basic and acidic residues" evidence="1">
    <location>
        <begin position="51"/>
        <end position="62"/>
    </location>
</feature>
<dbReference type="AlphaFoldDB" id="A0A0F7ZIP6"/>
<gene>
    <name evidence="2" type="ORF">HIM_06794</name>
</gene>
<name>A0A0F7ZIP6_9HYPO</name>
<evidence type="ECO:0000256" key="1">
    <source>
        <dbReference type="SAM" id="MobiDB-lite"/>
    </source>
</evidence>
<feature type="region of interest" description="Disordered" evidence="1">
    <location>
        <begin position="299"/>
        <end position="337"/>
    </location>
</feature>
<accession>A0A0F7ZIP6</accession>
<dbReference type="PANTHER" id="PTHR34776:SF1">
    <property type="entry name" value="F17F16.3 PROTEIN"/>
    <property type="match status" value="1"/>
</dbReference>
<dbReference type="EMBL" id="KQ030531">
    <property type="protein sequence ID" value="KJZ73901.1"/>
    <property type="molecule type" value="Genomic_DNA"/>
</dbReference>
<feature type="region of interest" description="Disordered" evidence="1">
    <location>
        <begin position="1"/>
        <end position="83"/>
    </location>
</feature>
<evidence type="ECO:0000313" key="2">
    <source>
        <dbReference type="EMBL" id="KJZ73901.1"/>
    </source>
</evidence>
<feature type="compositionally biased region" description="Basic and acidic residues" evidence="1">
    <location>
        <begin position="21"/>
        <end position="36"/>
    </location>
</feature>
<reference evidence="2 3" key="1">
    <citation type="journal article" date="2014" name="Genome Biol. Evol.">
        <title>Comparative genomics and transcriptomics analyses reveal divergent lifestyle features of nematode endoparasitic fungus Hirsutella minnesotensis.</title>
        <authorList>
            <person name="Lai Y."/>
            <person name="Liu K."/>
            <person name="Zhang X."/>
            <person name="Zhang X."/>
            <person name="Li K."/>
            <person name="Wang N."/>
            <person name="Shu C."/>
            <person name="Wu Y."/>
            <person name="Wang C."/>
            <person name="Bushley K.E."/>
            <person name="Xiang M."/>
            <person name="Liu X."/>
        </authorList>
    </citation>
    <scope>NUCLEOTIDE SEQUENCE [LARGE SCALE GENOMIC DNA]</scope>
    <source>
        <strain evidence="2 3">3608</strain>
    </source>
</reference>
<feature type="compositionally biased region" description="Basic and acidic residues" evidence="1">
    <location>
        <begin position="73"/>
        <end position="82"/>
    </location>
</feature>